<evidence type="ECO:0008006" key="3">
    <source>
        <dbReference type="Google" id="ProtNLM"/>
    </source>
</evidence>
<accession>A0A7Y9YDK4</accession>
<sequence>MSTTQGQTQTLSRSQARRVALAAQGFLDKPHAEPTMRTFDRTLARTGVLQVDSVNVLQRAHYMPLYSRMGPYDADPRTGLLARAAEKRPRRVVEYWAHVQAFMPVDLWPLMQHRMDFYRAARGKWWKDVEDSMIERVRVAVAAQPGPVTARELEQVIGSGGARSKEHWGWNWSEARKTLDYLYQIGELAISGRTSQFEVRYDLPERVLPAHVLDLPVPDPQDAVTELVRRAARSHGVATASCLADYYRLRQQHDPKRPELPSTAVAIERLVEAGELEPVRVEGWRRQAYLHRDARLPRRVGARTLLSPFDPVVWERERTEQLFDFHYRIEIYTPPEKRVHGYYVLPFLLGEEIVARVDLKADRATGDGGLLRVAAAWAEPGAPGSTAAELAAELWRLAGWLGLAGITVAPRGDLAPELAAAVPTSGSAVG</sequence>
<dbReference type="PANTHER" id="PTHR30528:SF0">
    <property type="entry name" value="CYTOPLASMIC PROTEIN"/>
    <property type="match status" value="1"/>
</dbReference>
<gene>
    <name evidence="1" type="ORF">BKA05_000812</name>
</gene>
<dbReference type="EMBL" id="JACBZI010000001">
    <property type="protein sequence ID" value="NYI09297.1"/>
    <property type="molecule type" value="Genomic_DNA"/>
</dbReference>
<evidence type="ECO:0000313" key="2">
    <source>
        <dbReference type="Proteomes" id="UP000537326"/>
    </source>
</evidence>
<protein>
    <recommendedName>
        <fullName evidence="3">Winged helix-turn-helix domain-containing protein</fullName>
    </recommendedName>
</protein>
<dbReference type="RefSeq" id="WP_343045514.1">
    <property type="nucleotide sequence ID" value="NZ_BAAAPP010000012.1"/>
</dbReference>
<reference evidence="1 2" key="1">
    <citation type="submission" date="2020-07" db="EMBL/GenBank/DDBJ databases">
        <title>Sequencing the genomes of 1000 actinobacteria strains.</title>
        <authorList>
            <person name="Klenk H.-P."/>
        </authorList>
    </citation>
    <scope>NUCLEOTIDE SEQUENCE [LARGE SCALE GENOMIC DNA]</scope>
    <source>
        <strain evidence="1 2">DSM 18248</strain>
    </source>
</reference>
<dbReference type="Proteomes" id="UP000537326">
    <property type="component" value="Unassembled WGS sequence"/>
</dbReference>
<organism evidence="1 2">
    <name type="scientific">Nocardioides marinus</name>
    <dbReference type="NCBI Taxonomy" id="374514"/>
    <lineage>
        <taxon>Bacteria</taxon>
        <taxon>Bacillati</taxon>
        <taxon>Actinomycetota</taxon>
        <taxon>Actinomycetes</taxon>
        <taxon>Propionibacteriales</taxon>
        <taxon>Nocardioidaceae</taxon>
        <taxon>Nocardioides</taxon>
    </lineage>
</organism>
<dbReference type="InterPro" id="IPR009351">
    <property type="entry name" value="AlkZ-like"/>
</dbReference>
<name>A0A7Y9YDK4_9ACTN</name>
<proteinExistence type="predicted"/>
<comment type="caution">
    <text evidence="1">The sequence shown here is derived from an EMBL/GenBank/DDBJ whole genome shotgun (WGS) entry which is preliminary data.</text>
</comment>
<dbReference type="AlphaFoldDB" id="A0A7Y9YDK4"/>
<evidence type="ECO:0000313" key="1">
    <source>
        <dbReference type="EMBL" id="NYI09297.1"/>
    </source>
</evidence>
<dbReference type="PANTHER" id="PTHR30528">
    <property type="entry name" value="CYTOPLASMIC PROTEIN"/>
    <property type="match status" value="1"/>
</dbReference>
<keyword evidence="2" id="KW-1185">Reference proteome</keyword>
<dbReference type="Pfam" id="PF06224">
    <property type="entry name" value="AlkZ-like"/>
    <property type="match status" value="1"/>
</dbReference>